<evidence type="ECO:0000256" key="3">
    <source>
        <dbReference type="ARBA" id="ARBA00010763"/>
    </source>
</evidence>
<dbReference type="InterPro" id="IPR001453">
    <property type="entry name" value="MoaB/Mog_dom"/>
</dbReference>
<dbReference type="SMART" id="SM00852">
    <property type="entry name" value="MoCF_biosynth"/>
    <property type="match status" value="1"/>
</dbReference>
<dbReference type="InterPro" id="IPR005110">
    <property type="entry name" value="MoeA_linker/N"/>
</dbReference>
<dbReference type="SUPFAM" id="SSF63882">
    <property type="entry name" value="MoeA N-terminal region -like"/>
    <property type="match status" value="1"/>
</dbReference>
<keyword evidence="6" id="KW-0808">Transferase</keyword>
<dbReference type="InterPro" id="IPR008284">
    <property type="entry name" value="MoCF_biosynth_CS"/>
</dbReference>
<dbReference type="InterPro" id="IPR038987">
    <property type="entry name" value="MoeA-like"/>
</dbReference>
<dbReference type="PROSITE" id="PS01079">
    <property type="entry name" value="MOCF_BIOSYNTHESIS_2"/>
    <property type="match status" value="1"/>
</dbReference>
<dbReference type="SUPFAM" id="SSF53218">
    <property type="entry name" value="Molybdenum cofactor biosynthesis proteins"/>
    <property type="match status" value="1"/>
</dbReference>
<dbReference type="Gene3D" id="3.40.980.10">
    <property type="entry name" value="MoaB/Mog-like domain"/>
    <property type="match status" value="1"/>
</dbReference>
<evidence type="ECO:0000256" key="5">
    <source>
        <dbReference type="ARBA" id="ARBA00047317"/>
    </source>
</evidence>
<evidence type="ECO:0000313" key="9">
    <source>
        <dbReference type="Proteomes" id="UP001597201"/>
    </source>
</evidence>
<dbReference type="NCBIfam" id="TIGR00177">
    <property type="entry name" value="molyb_syn"/>
    <property type="match status" value="1"/>
</dbReference>
<evidence type="ECO:0000259" key="7">
    <source>
        <dbReference type="SMART" id="SM00852"/>
    </source>
</evidence>
<accession>A0ABW3Y2P6</accession>
<comment type="pathway">
    <text evidence="2 6">Cofactor biosynthesis; molybdopterin biosynthesis.</text>
</comment>
<dbReference type="PANTHER" id="PTHR10192:SF5">
    <property type="entry name" value="GEPHYRIN"/>
    <property type="match status" value="1"/>
</dbReference>
<dbReference type="EC" id="2.10.1.1" evidence="6"/>
<comment type="catalytic activity">
    <reaction evidence="5">
        <text>adenylyl-molybdopterin + molybdate = Mo-molybdopterin + AMP + H(+)</text>
        <dbReference type="Rhea" id="RHEA:35047"/>
        <dbReference type="ChEBI" id="CHEBI:15378"/>
        <dbReference type="ChEBI" id="CHEBI:36264"/>
        <dbReference type="ChEBI" id="CHEBI:62727"/>
        <dbReference type="ChEBI" id="CHEBI:71302"/>
        <dbReference type="ChEBI" id="CHEBI:456215"/>
        <dbReference type="EC" id="2.10.1.1"/>
    </reaction>
</comment>
<dbReference type="PANTHER" id="PTHR10192">
    <property type="entry name" value="MOLYBDOPTERIN BIOSYNTHESIS PROTEIN"/>
    <property type="match status" value="1"/>
</dbReference>
<evidence type="ECO:0000256" key="1">
    <source>
        <dbReference type="ARBA" id="ARBA00002901"/>
    </source>
</evidence>
<keyword evidence="4 6" id="KW-0501">Molybdenum cofactor biosynthesis</keyword>
<feature type="domain" description="MoaB/Mog" evidence="7">
    <location>
        <begin position="186"/>
        <end position="324"/>
    </location>
</feature>
<keyword evidence="6" id="KW-0460">Magnesium</keyword>
<proteinExistence type="inferred from homology"/>
<dbReference type="InterPro" id="IPR005111">
    <property type="entry name" value="MoeA_C_domain_IV"/>
</dbReference>
<organism evidence="8 9">
    <name type="scientific">Namhaeicola litoreus</name>
    <dbReference type="NCBI Taxonomy" id="1052145"/>
    <lineage>
        <taxon>Bacteria</taxon>
        <taxon>Pseudomonadati</taxon>
        <taxon>Bacteroidota</taxon>
        <taxon>Flavobacteriia</taxon>
        <taxon>Flavobacteriales</taxon>
        <taxon>Flavobacteriaceae</taxon>
        <taxon>Namhaeicola</taxon>
    </lineage>
</organism>
<sequence length="405" mass="45658">MSISCNFSSENISVEQALEIVLSQTEDFGSEKVDLPNSLGKVVKENIFADRDFPPFNRVSMDGIAIQFSQYNQGNRTFEIEGIQAAGTEQLTLENPKNCLEVMTGAVLPENTDTVIPYELIRVENGEAIIENEEVKFHQNVHFQGLDKKEKDLLIPKNTKISPAEISVLATVGKAQVEVSKTPKVAIISTGDELVEIHQTPKPFQIRRSNVHALSAQLKNWGIEAQNFHVNDNKKLLKESLAKIIQQFDVCIFSGAVSKGKFDFLPEVLEELGVVKYFHRVNQRPGKPFWFGKKGNKTFFAFPGNPVSTFMCCVKYFQPWFFRSCEINLKSETAILKEDYSFKPKLTYFLQVATETINGKVFAQPLAGKGSGDLANLTECNAFLELPAERDHFNKGEIFPIHYYR</sequence>
<protein>
    <recommendedName>
        <fullName evidence="6">Molybdopterin molybdenumtransferase</fullName>
        <ecNumber evidence="6">2.10.1.1</ecNumber>
    </recommendedName>
</protein>
<dbReference type="Proteomes" id="UP001597201">
    <property type="component" value="Unassembled WGS sequence"/>
</dbReference>
<dbReference type="Gene3D" id="2.170.190.11">
    <property type="entry name" value="Molybdopterin biosynthesis moea protein, domain 3"/>
    <property type="match status" value="1"/>
</dbReference>
<reference evidence="9" key="1">
    <citation type="journal article" date="2019" name="Int. J. Syst. Evol. Microbiol.">
        <title>The Global Catalogue of Microorganisms (GCM) 10K type strain sequencing project: providing services to taxonomists for standard genome sequencing and annotation.</title>
        <authorList>
            <consortium name="The Broad Institute Genomics Platform"/>
            <consortium name="The Broad Institute Genome Sequencing Center for Infectious Disease"/>
            <person name="Wu L."/>
            <person name="Ma J."/>
        </authorList>
    </citation>
    <scope>NUCLEOTIDE SEQUENCE [LARGE SCALE GENOMIC DNA]</scope>
    <source>
        <strain evidence="9">CCUG 61485</strain>
    </source>
</reference>
<evidence type="ECO:0000256" key="4">
    <source>
        <dbReference type="ARBA" id="ARBA00023150"/>
    </source>
</evidence>
<dbReference type="InterPro" id="IPR036688">
    <property type="entry name" value="MoeA_C_domain_IV_sf"/>
</dbReference>
<dbReference type="CDD" id="cd00887">
    <property type="entry name" value="MoeA"/>
    <property type="match status" value="1"/>
</dbReference>
<dbReference type="RefSeq" id="WP_377177302.1">
    <property type="nucleotide sequence ID" value="NZ_JBHTMY010000002.1"/>
</dbReference>
<dbReference type="EMBL" id="JBHTMY010000002">
    <property type="protein sequence ID" value="MFD1315292.1"/>
    <property type="molecule type" value="Genomic_DNA"/>
</dbReference>
<gene>
    <name evidence="8" type="ORF">ACFQ39_06655</name>
</gene>
<evidence type="ECO:0000256" key="2">
    <source>
        <dbReference type="ARBA" id="ARBA00005046"/>
    </source>
</evidence>
<keyword evidence="6" id="KW-0479">Metal-binding</keyword>
<dbReference type="SUPFAM" id="SSF63867">
    <property type="entry name" value="MoeA C-terminal domain-like"/>
    <property type="match status" value="1"/>
</dbReference>
<comment type="similarity">
    <text evidence="3 6">Belongs to the MoeA family.</text>
</comment>
<dbReference type="Pfam" id="PF03453">
    <property type="entry name" value="MoeA_N"/>
    <property type="match status" value="1"/>
</dbReference>
<dbReference type="InterPro" id="IPR036425">
    <property type="entry name" value="MoaB/Mog-like_dom_sf"/>
</dbReference>
<keyword evidence="6" id="KW-0500">Molybdenum</keyword>
<evidence type="ECO:0000256" key="6">
    <source>
        <dbReference type="RuleBase" id="RU365090"/>
    </source>
</evidence>
<name>A0ABW3Y2P6_9FLAO</name>
<evidence type="ECO:0000313" key="8">
    <source>
        <dbReference type="EMBL" id="MFD1315292.1"/>
    </source>
</evidence>
<dbReference type="Pfam" id="PF03454">
    <property type="entry name" value="MoeA_C"/>
    <property type="match status" value="1"/>
</dbReference>
<dbReference type="Gene3D" id="2.40.340.10">
    <property type="entry name" value="MoeA, C-terminal, domain IV"/>
    <property type="match status" value="1"/>
</dbReference>
<dbReference type="Gene3D" id="3.90.105.10">
    <property type="entry name" value="Molybdopterin biosynthesis moea protein, domain 2"/>
    <property type="match status" value="1"/>
</dbReference>
<comment type="caution">
    <text evidence="8">The sequence shown here is derived from an EMBL/GenBank/DDBJ whole genome shotgun (WGS) entry which is preliminary data.</text>
</comment>
<keyword evidence="9" id="KW-1185">Reference proteome</keyword>
<dbReference type="Pfam" id="PF00994">
    <property type="entry name" value="MoCF_biosynth"/>
    <property type="match status" value="1"/>
</dbReference>
<comment type="cofactor">
    <cofactor evidence="6">
        <name>Mg(2+)</name>
        <dbReference type="ChEBI" id="CHEBI:18420"/>
    </cofactor>
</comment>
<comment type="function">
    <text evidence="1 6">Catalyzes the insertion of molybdate into adenylated molybdopterin with the concomitant release of AMP.</text>
</comment>
<dbReference type="InterPro" id="IPR036135">
    <property type="entry name" value="MoeA_linker/N_sf"/>
</dbReference>